<keyword evidence="1" id="KW-0472">Membrane</keyword>
<keyword evidence="1" id="KW-0812">Transmembrane</keyword>
<evidence type="ECO:0000256" key="1">
    <source>
        <dbReference type="SAM" id="Phobius"/>
    </source>
</evidence>
<evidence type="ECO:0008006" key="4">
    <source>
        <dbReference type="Google" id="ProtNLM"/>
    </source>
</evidence>
<evidence type="ECO:0000313" key="2">
    <source>
        <dbReference type="EMBL" id="HGQ55540.1"/>
    </source>
</evidence>
<dbReference type="EMBL" id="DTBX01000128">
    <property type="protein sequence ID" value="HGQ55540.1"/>
    <property type="molecule type" value="Genomic_DNA"/>
</dbReference>
<name>A0A7C4S138_UNCW3</name>
<feature type="transmembrane region" description="Helical" evidence="1">
    <location>
        <begin position="153"/>
        <end position="177"/>
    </location>
</feature>
<proteinExistence type="predicted"/>
<dbReference type="EMBL" id="DSZH01000030">
    <property type="protein sequence ID" value="HGU47056.1"/>
    <property type="molecule type" value="Genomic_DNA"/>
</dbReference>
<gene>
    <name evidence="3" type="ORF">ENT60_00635</name>
    <name evidence="2" type="ORF">ENU28_03630</name>
</gene>
<organism evidence="3">
    <name type="scientific">candidate division WOR-3 bacterium</name>
    <dbReference type="NCBI Taxonomy" id="2052148"/>
    <lineage>
        <taxon>Bacteria</taxon>
        <taxon>Bacteria division WOR-3</taxon>
    </lineage>
</organism>
<accession>A0A7C4S138</accession>
<comment type="caution">
    <text evidence="3">The sequence shown here is derived from an EMBL/GenBank/DDBJ whole genome shotgun (WGS) entry which is preliminary data.</text>
</comment>
<feature type="transmembrane region" description="Helical" evidence="1">
    <location>
        <begin position="39"/>
        <end position="58"/>
    </location>
</feature>
<evidence type="ECO:0000313" key="3">
    <source>
        <dbReference type="EMBL" id="HGU47056.1"/>
    </source>
</evidence>
<protein>
    <recommendedName>
        <fullName evidence="4">DUF5683 domain-containing protein</fullName>
    </recommendedName>
</protein>
<dbReference type="AlphaFoldDB" id="A0A7C4S138"/>
<keyword evidence="1" id="KW-1133">Transmembrane helix</keyword>
<sequence>MILLLVSYLFSLNYRFYALSSLVVPGSGELLLREKKGEYLIYGDIIFLSFYQTFNFLAKKENEKAKIFACEYAKANFFQTEKYFNLLEIYSSNEEYNEDVLRDARNLYPDDPEKQKEYLRKRGYFDNDAWHWENDSLRLTYFRKRKEARNKRLVSSFFLSGSILLRIGSFFNCLFLSKNKNLSLEILPEGFKLSYNF</sequence>
<reference evidence="3" key="1">
    <citation type="journal article" date="2020" name="mSystems">
        <title>Genome- and Community-Level Interaction Insights into Carbon Utilization and Element Cycling Functions of Hydrothermarchaeota in Hydrothermal Sediment.</title>
        <authorList>
            <person name="Zhou Z."/>
            <person name="Liu Y."/>
            <person name="Xu W."/>
            <person name="Pan J."/>
            <person name="Luo Z.H."/>
            <person name="Li M."/>
        </authorList>
    </citation>
    <scope>NUCLEOTIDE SEQUENCE [LARGE SCALE GENOMIC DNA]</scope>
    <source>
        <strain evidence="3">SpSt-594</strain>
        <strain evidence="2">SpSt-655</strain>
    </source>
</reference>